<evidence type="ECO:0000313" key="2">
    <source>
        <dbReference type="EMBL" id="MBG6141157.1"/>
    </source>
</evidence>
<dbReference type="RefSeq" id="WP_197007617.1">
    <property type="nucleotide sequence ID" value="NZ_JADOUF010000001.1"/>
</dbReference>
<comment type="caution">
    <text evidence="2">The sequence shown here is derived from an EMBL/GenBank/DDBJ whole genome shotgun (WGS) entry which is preliminary data.</text>
</comment>
<dbReference type="GO" id="GO:0009432">
    <property type="term" value="P:SOS response"/>
    <property type="evidence" value="ECO:0007669"/>
    <property type="project" value="TreeGrafter"/>
</dbReference>
<dbReference type="InterPro" id="IPR048936">
    <property type="entry name" value="MvdD-like_ATPgrasp"/>
</dbReference>
<proteinExistence type="predicted"/>
<dbReference type="GO" id="GO:0005737">
    <property type="term" value="C:cytoplasm"/>
    <property type="evidence" value="ECO:0007669"/>
    <property type="project" value="TreeGrafter"/>
</dbReference>
<keyword evidence="3" id="KW-1185">Reference proteome</keyword>
<dbReference type="EMBL" id="JADOUF010000001">
    <property type="protein sequence ID" value="MBG6141157.1"/>
    <property type="molecule type" value="Genomic_DNA"/>
</dbReference>
<dbReference type="GO" id="GO:0018169">
    <property type="term" value="F:ribosomal S6-glutamic acid ligase activity"/>
    <property type="evidence" value="ECO:0007669"/>
    <property type="project" value="TreeGrafter"/>
</dbReference>
<sequence>MTILIISARGDWSAEVVADQLAARGVDCIRIDPGEFPRDARLAARLGAGWSGTFTGNGGPRLALEDVTAVYYRRPSDFTMPDGMSGPELGFARSQARVGVGGVLASLPVKWINHPGALADVEYKPRQLAAAADVGFIVPPTLITNDAAAVREFAEATGDLVVKPLADPIVAEAGDYTPVWTRRVTAADLVDLAGVETTAHLFQAWVPKAFEVRLTVVGRRLFPAAIHAGSDAARVDWRADYDSLTYETIACPAPVVASVARFQQRFGLIYGAYDFVVTPDGRWVFLECNGGGQFGWLTEELDLPIPAAIADELTEAP</sequence>
<dbReference type="Gene3D" id="3.30.470.20">
    <property type="entry name" value="ATP-grasp fold, B domain"/>
    <property type="match status" value="1"/>
</dbReference>
<protein>
    <submittedName>
        <fullName evidence="2">ATP-grasp ribosomal peptide maturase</fullName>
    </submittedName>
</protein>
<name>A0A8J7GPR2_9ACTN</name>
<dbReference type="SUPFAM" id="SSF56059">
    <property type="entry name" value="Glutathione synthetase ATP-binding domain-like"/>
    <property type="match status" value="1"/>
</dbReference>
<evidence type="ECO:0000259" key="1">
    <source>
        <dbReference type="Pfam" id="PF21068"/>
    </source>
</evidence>
<dbReference type="InterPro" id="IPR026449">
    <property type="entry name" value="GRASP_SAV_5884"/>
</dbReference>
<dbReference type="NCBIfam" id="TIGR04187">
    <property type="entry name" value="GRASP_SAV_5884"/>
    <property type="match status" value="1"/>
</dbReference>
<dbReference type="PANTHER" id="PTHR21621">
    <property type="entry name" value="RIBOSOMAL PROTEIN S6 MODIFICATION PROTEIN"/>
    <property type="match status" value="1"/>
</dbReference>
<reference evidence="2" key="1">
    <citation type="submission" date="2020-11" db="EMBL/GenBank/DDBJ databases">
        <title>Sequencing the genomes of 1000 actinobacteria strains.</title>
        <authorList>
            <person name="Klenk H.-P."/>
        </authorList>
    </citation>
    <scope>NUCLEOTIDE SEQUENCE</scope>
    <source>
        <strain evidence="2">DSM 45356</strain>
    </source>
</reference>
<gene>
    <name evidence="2" type="ORF">IW245_007351</name>
</gene>
<dbReference type="Pfam" id="PF21068">
    <property type="entry name" value="ATPgraspMvdD"/>
    <property type="match status" value="1"/>
</dbReference>
<dbReference type="Proteomes" id="UP000622552">
    <property type="component" value="Unassembled WGS sequence"/>
</dbReference>
<dbReference type="PANTHER" id="PTHR21621:SF0">
    <property type="entry name" value="BETA-CITRYLGLUTAMATE SYNTHASE B-RELATED"/>
    <property type="match status" value="1"/>
</dbReference>
<feature type="domain" description="MvdD-like pre-ATP grasp" evidence="1">
    <location>
        <begin position="2"/>
        <end position="114"/>
    </location>
</feature>
<accession>A0A8J7GPR2</accession>
<organism evidence="2 3">
    <name type="scientific">Longispora fulva</name>
    <dbReference type="NCBI Taxonomy" id="619741"/>
    <lineage>
        <taxon>Bacteria</taxon>
        <taxon>Bacillati</taxon>
        <taxon>Actinomycetota</taxon>
        <taxon>Actinomycetes</taxon>
        <taxon>Micromonosporales</taxon>
        <taxon>Micromonosporaceae</taxon>
        <taxon>Longispora</taxon>
    </lineage>
</organism>
<dbReference type="AlphaFoldDB" id="A0A8J7GPR2"/>
<evidence type="ECO:0000313" key="3">
    <source>
        <dbReference type="Proteomes" id="UP000622552"/>
    </source>
</evidence>